<reference evidence="9 10" key="1">
    <citation type="submission" date="2020-02" db="EMBL/GenBank/DDBJ databases">
        <title>Genome assembly of a novel Clostridium senegalense strain.</title>
        <authorList>
            <person name="Gupta T.B."/>
            <person name="Jauregui R."/>
            <person name="Maclean P."/>
            <person name="Nawarathana A."/>
            <person name="Brightwell G."/>
        </authorList>
    </citation>
    <scope>NUCLEOTIDE SEQUENCE [LARGE SCALE GENOMIC DNA]</scope>
    <source>
        <strain evidence="9 10">AGRFS4</strain>
    </source>
</reference>
<sequence>MANIKSAKKRIKVTKAKTLKNTMIKSALKTRIKKFEVAVANKNVEEAQANYTVVAKALDMAASKGILHKNKAARKKSRLATKLNNLSA</sequence>
<dbReference type="Proteomes" id="UP000481872">
    <property type="component" value="Unassembled WGS sequence"/>
</dbReference>
<dbReference type="HAMAP" id="MF_00500">
    <property type="entry name" value="Ribosomal_bS20"/>
    <property type="match status" value="1"/>
</dbReference>
<evidence type="ECO:0000256" key="4">
    <source>
        <dbReference type="ARBA" id="ARBA00022884"/>
    </source>
</evidence>
<comment type="caution">
    <text evidence="9">The sequence shown here is derived from an EMBL/GenBank/DDBJ whole genome shotgun (WGS) entry which is preliminary data.</text>
</comment>
<keyword evidence="6 8" id="KW-0687">Ribonucleoprotein</keyword>
<comment type="similarity">
    <text evidence="2 8">Belongs to the bacterial ribosomal protein bS20 family.</text>
</comment>
<dbReference type="InterPro" id="IPR002583">
    <property type="entry name" value="Ribosomal_bS20"/>
</dbReference>
<dbReference type="Pfam" id="PF01649">
    <property type="entry name" value="Ribosomal_S20p"/>
    <property type="match status" value="1"/>
</dbReference>
<dbReference type="GO" id="GO:0070181">
    <property type="term" value="F:small ribosomal subunit rRNA binding"/>
    <property type="evidence" value="ECO:0007669"/>
    <property type="project" value="TreeGrafter"/>
</dbReference>
<gene>
    <name evidence="8 9" type="primary">rpsT</name>
    <name evidence="9" type="ORF">G3M99_00765</name>
</gene>
<dbReference type="SUPFAM" id="SSF46992">
    <property type="entry name" value="Ribosomal protein S20"/>
    <property type="match status" value="1"/>
</dbReference>
<dbReference type="PANTHER" id="PTHR33398">
    <property type="entry name" value="30S RIBOSOMAL PROTEIN S20"/>
    <property type="match status" value="1"/>
</dbReference>
<organism evidence="9 10">
    <name type="scientific">Clostridium senegalense</name>
    <dbReference type="NCBI Taxonomy" id="1465809"/>
    <lineage>
        <taxon>Bacteria</taxon>
        <taxon>Bacillati</taxon>
        <taxon>Bacillota</taxon>
        <taxon>Clostridia</taxon>
        <taxon>Eubacteriales</taxon>
        <taxon>Clostridiaceae</taxon>
        <taxon>Clostridium</taxon>
    </lineage>
</organism>
<evidence type="ECO:0000256" key="1">
    <source>
        <dbReference type="ARBA" id="ARBA00003134"/>
    </source>
</evidence>
<dbReference type="NCBIfam" id="TIGR00029">
    <property type="entry name" value="S20"/>
    <property type="match status" value="1"/>
</dbReference>
<proteinExistence type="inferred from homology"/>
<dbReference type="EMBL" id="JAAGPU010000001">
    <property type="protein sequence ID" value="NEU03402.1"/>
    <property type="molecule type" value="Genomic_DNA"/>
</dbReference>
<comment type="function">
    <text evidence="1 8">Binds directly to 16S ribosomal RNA.</text>
</comment>
<keyword evidence="4 8" id="KW-0694">RNA-binding</keyword>
<protein>
    <recommendedName>
        <fullName evidence="7 8">Small ribosomal subunit protein bS20</fullName>
    </recommendedName>
</protein>
<evidence type="ECO:0000256" key="2">
    <source>
        <dbReference type="ARBA" id="ARBA00007634"/>
    </source>
</evidence>
<evidence type="ECO:0000313" key="9">
    <source>
        <dbReference type="EMBL" id="NEU03402.1"/>
    </source>
</evidence>
<evidence type="ECO:0000256" key="8">
    <source>
        <dbReference type="HAMAP-Rule" id="MF_00500"/>
    </source>
</evidence>
<accession>A0A6M0H1A7</accession>
<dbReference type="InterPro" id="IPR036510">
    <property type="entry name" value="Ribosomal_bS20_sf"/>
</dbReference>
<evidence type="ECO:0000256" key="3">
    <source>
        <dbReference type="ARBA" id="ARBA00022730"/>
    </source>
</evidence>
<evidence type="ECO:0000256" key="5">
    <source>
        <dbReference type="ARBA" id="ARBA00022980"/>
    </source>
</evidence>
<dbReference type="RefSeq" id="WP_010292636.1">
    <property type="nucleotide sequence ID" value="NZ_CABKRL010000001.1"/>
</dbReference>
<dbReference type="GO" id="GO:0015935">
    <property type="term" value="C:small ribosomal subunit"/>
    <property type="evidence" value="ECO:0007669"/>
    <property type="project" value="TreeGrafter"/>
</dbReference>
<keyword evidence="5 8" id="KW-0689">Ribosomal protein</keyword>
<dbReference type="GO" id="GO:0005829">
    <property type="term" value="C:cytosol"/>
    <property type="evidence" value="ECO:0007669"/>
    <property type="project" value="TreeGrafter"/>
</dbReference>
<evidence type="ECO:0000256" key="6">
    <source>
        <dbReference type="ARBA" id="ARBA00023274"/>
    </source>
</evidence>
<dbReference type="FunFam" id="1.20.58.110:FF:000001">
    <property type="entry name" value="30S ribosomal protein S20"/>
    <property type="match status" value="1"/>
</dbReference>
<dbReference type="GO" id="GO:0003735">
    <property type="term" value="F:structural constituent of ribosome"/>
    <property type="evidence" value="ECO:0007669"/>
    <property type="project" value="InterPro"/>
</dbReference>
<dbReference type="PANTHER" id="PTHR33398:SF1">
    <property type="entry name" value="SMALL RIBOSOMAL SUBUNIT PROTEIN BS20C"/>
    <property type="match status" value="1"/>
</dbReference>
<evidence type="ECO:0000313" key="10">
    <source>
        <dbReference type="Proteomes" id="UP000481872"/>
    </source>
</evidence>
<name>A0A6M0H1A7_9CLOT</name>
<keyword evidence="3 8" id="KW-0699">rRNA-binding</keyword>
<dbReference type="AlphaFoldDB" id="A0A6M0H1A7"/>
<keyword evidence="10" id="KW-1185">Reference proteome</keyword>
<dbReference type="Gene3D" id="1.20.58.110">
    <property type="entry name" value="Ribosomal protein S20"/>
    <property type="match status" value="1"/>
</dbReference>
<dbReference type="GO" id="GO:0006412">
    <property type="term" value="P:translation"/>
    <property type="evidence" value="ECO:0007669"/>
    <property type="project" value="UniProtKB-UniRule"/>
</dbReference>
<evidence type="ECO:0000256" key="7">
    <source>
        <dbReference type="ARBA" id="ARBA00035136"/>
    </source>
</evidence>